<dbReference type="RefSeq" id="WP_015394044.1">
    <property type="nucleotide sequence ID" value="NC_020291.1"/>
</dbReference>
<accession>M1MSP5</accession>
<dbReference type="AlphaFoldDB" id="M1MSP5"/>
<dbReference type="OrthoDB" id="5351532at2"/>
<keyword evidence="2" id="KW-1185">Reference proteome</keyword>
<evidence type="ECO:0000313" key="1">
    <source>
        <dbReference type="EMBL" id="AGF57731.1"/>
    </source>
</evidence>
<gene>
    <name evidence="1" type="ORF">Cspa_c39740</name>
</gene>
<reference evidence="1 2" key="1">
    <citation type="submission" date="2013-02" db="EMBL/GenBank/DDBJ databases">
        <title>Genome sequence of Clostridium saccharoperbutylacetonicum N1-4(HMT).</title>
        <authorList>
            <person name="Poehlein A."/>
            <person name="Daniel R."/>
        </authorList>
    </citation>
    <scope>NUCLEOTIDE SEQUENCE [LARGE SCALE GENOMIC DNA]</scope>
    <source>
        <strain evidence="2">N1-4(HMT)</strain>
    </source>
</reference>
<evidence type="ECO:0008006" key="3">
    <source>
        <dbReference type="Google" id="ProtNLM"/>
    </source>
</evidence>
<dbReference type="eggNOG" id="ENOG502Z8GQ">
    <property type="taxonomic scope" value="Bacteria"/>
</dbReference>
<sequence>MDNEIKRIPCKNRDCDKTILEATAVKTEGYCYPCYNSIKAKEREEYIRKNKKDVNLYEGITDLVEIIKIMHMNKKYDPLINYISYPMTKEEVYASLLPKDVKRLKKYAMELFKNDNDEWEQILLHLVCINRVNIDEILEVLIDEFKIFESSLFYNASDYIAELLMEKLKSKDDRLSINHILLALAMIGNDRVVKAFNEWKKNEPDFSKDLYIKAYEYALEGGWKLDDQGKRKNLYYEKSYGIKKGFSEKDTPVKFFKTQDGKCEWCGRKLKSLFTIDLQNENMKFLDLDGENINISTCNNCTCYGFVYTDIDTKGNATWSKYNAEPAYLNTHDDEEFEEGNYDKKVYIDLNVKADNYAANQFLEVSFTKIGGMPAWIQDAEYPKCPKCKEEMKFVGQASMEDFEDYGEGICYGFVCNECKIAATGYQQT</sequence>
<dbReference type="Proteomes" id="UP000011728">
    <property type="component" value="Chromosome"/>
</dbReference>
<proteinExistence type="predicted"/>
<dbReference type="PATRIC" id="fig|931276.5.peg.4007"/>
<name>M1MSP5_9CLOT</name>
<dbReference type="EMBL" id="CP004121">
    <property type="protein sequence ID" value="AGF57731.1"/>
    <property type="molecule type" value="Genomic_DNA"/>
</dbReference>
<organism evidence="1 2">
    <name type="scientific">Clostridium saccharoperbutylacetonicum N1-4(HMT)</name>
    <dbReference type="NCBI Taxonomy" id="931276"/>
    <lineage>
        <taxon>Bacteria</taxon>
        <taxon>Bacillati</taxon>
        <taxon>Bacillota</taxon>
        <taxon>Clostridia</taxon>
        <taxon>Eubacteriales</taxon>
        <taxon>Clostridiaceae</taxon>
        <taxon>Clostridium</taxon>
    </lineage>
</organism>
<dbReference type="KEGG" id="csr:Cspa_c39740"/>
<evidence type="ECO:0000313" key="2">
    <source>
        <dbReference type="Proteomes" id="UP000011728"/>
    </source>
</evidence>
<protein>
    <recommendedName>
        <fullName evidence="3">DUF1963 domain-containing protein</fullName>
    </recommendedName>
</protein>
<dbReference type="HOGENOM" id="CLU_054022_0_0_9"/>